<evidence type="ECO:0000313" key="2">
    <source>
        <dbReference type="EMBL" id="SDF57085.1"/>
    </source>
</evidence>
<evidence type="ECO:0000256" key="1">
    <source>
        <dbReference type="SAM" id="SignalP"/>
    </source>
</evidence>
<organism evidence="2 3">
    <name type="scientific">Salipiger thiooxidans</name>
    <dbReference type="NCBI Taxonomy" id="282683"/>
    <lineage>
        <taxon>Bacteria</taxon>
        <taxon>Pseudomonadati</taxon>
        <taxon>Pseudomonadota</taxon>
        <taxon>Alphaproteobacteria</taxon>
        <taxon>Rhodobacterales</taxon>
        <taxon>Roseobacteraceae</taxon>
        <taxon>Salipiger</taxon>
    </lineage>
</organism>
<name>A0A1G7M5Y6_9RHOB</name>
<proteinExistence type="predicted"/>
<accession>A0A1G7M5Y6</accession>
<dbReference type="EMBL" id="FNAV01000030">
    <property type="protein sequence ID" value="SDF57085.1"/>
    <property type="molecule type" value="Genomic_DNA"/>
</dbReference>
<keyword evidence="1" id="KW-0732">Signal</keyword>
<reference evidence="3" key="1">
    <citation type="submission" date="2016-10" db="EMBL/GenBank/DDBJ databases">
        <authorList>
            <person name="Varghese N."/>
            <person name="Submissions S."/>
        </authorList>
    </citation>
    <scope>NUCLEOTIDE SEQUENCE [LARGE SCALE GENOMIC DNA]</scope>
    <source>
        <strain evidence="3">DSM 10146</strain>
    </source>
</reference>
<protein>
    <recommendedName>
        <fullName evidence="4">Secreted protein</fullName>
    </recommendedName>
</protein>
<dbReference type="Proteomes" id="UP000198994">
    <property type="component" value="Unassembled WGS sequence"/>
</dbReference>
<sequence>MFKRSLILALFASLLAGAPLGAMGQDGVGVIEQQPLLDECIQRLEALKRRLAEETVAARPKCDARFSVQVGSLCALGVQSRHLVDRVQDESVRL</sequence>
<feature type="signal peptide" evidence="1">
    <location>
        <begin position="1"/>
        <end position="24"/>
    </location>
</feature>
<evidence type="ECO:0008006" key="4">
    <source>
        <dbReference type="Google" id="ProtNLM"/>
    </source>
</evidence>
<evidence type="ECO:0000313" key="3">
    <source>
        <dbReference type="Proteomes" id="UP000198994"/>
    </source>
</evidence>
<dbReference type="AlphaFoldDB" id="A0A1G7M5Y6"/>
<keyword evidence="3" id="KW-1185">Reference proteome</keyword>
<gene>
    <name evidence="2" type="ORF">SAMN04488105_1305</name>
</gene>
<feature type="chain" id="PRO_5011735496" description="Secreted protein" evidence="1">
    <location>
        <begin position="25"/>
        <end position="94"/>
    </location>
</feature>